<dbReference type="Gene3D" id="3.30.1050.10">
    <property type="entry name" value="SCP2 sterol-binding domain"/>
    <property type="match status" value="1"/>
</dbReference>
<dbReference type="Proteomes" id="UP000480350">
    <property type="component" value="Unassembled WGS sequence"/>
</dbReference>
<gene>
    <name evidence="2" type="ORF">GQ651_14580</name>
</gene>
<organism evidence="2 3">
    <name type="scientific">Kangsaoukella pontilimi</name>
    <dbReference type="NCBI Taxonomy" id="2691042"/>
    <lineage>
        <taxon>Bacteria</taxon>
        <taxon>Pseudomonadati</taxon>
        <taxon>Pseudomonadota</taxon>
        <taxon>Alphaproteobacteria</taxon>
        <taxon>Rhodobacterales</taxon>
        <taxon>Paracoccaceae</taxon>
        <taxon>Kangsaoukella</taxon>
    </lineage>
</organism>
<reference evidence="2 3" key="2">
    <citation type="submission" date="2020-03" db="EMBL/GenBank/DDBJ databases">
        <title>Kangsaoukella pontilimi gen. nov., sp. nov., a new member of the family Rhodobacteraceae isolated from a tidal mudflat.</title>
        <authorList>
            <person name="Kim I.S."/>
        </authorList>
    </citation>
    <scope>NUCLEOTIDE SEQUENCE [LARGE SCALE GENOMIC DNA]</scope>
    <source>
        <strain evidence="2 3">GH1-50</strain>
    </source>
</reference>
<evidence type="ECO:0000313" key="3">
    <source>
        <dbReference type="Proteomes" id="UP000480350"/>
    </source>
</evidence>
<evidence type="ECO:0000313" key="2">
    <source>
        <dbReference type="EMBL" id="MXQ09071.1"/>
    </source>
</evidence>
<protein>
    <submittedName>
        <fullName evidence="2">Sterol carrier family protein</fullName>
    </submittedName>
</protein>
<dbReference type="SUPFAM" id="SSF55718">
    <property type="entry name" value="SCP-like"/>
    <property type="match status" value="1"/>
</dbReference>
<name>A0A7C9MEV4_9RHOB</name>
<keyword evidence="3" id="KW-1185">Reference proteome</keyword>
<reference evidence="2 3" key="1">
    <citation type="submission" date="2019-12" db="EMBL/GenBank/DDBJ databases">
        <authorList>
            <person name="Lee S.D."/>
        </authorList>
    </citation>
    <scope>NUCLEOTIDE SEQUENCE [LARGE SCALE GENOMIC DNA]</scope>
    <source>
        <strain evidence="2 3">GH1-50</strain>
    </source>
</reference>
<evidence type="ECO:0000259" key="1">
    <source>
        <dbReference type="Pfam" id="PF02036"/>
    </source>
</evidence>
<comment type="caution">
    <text evidence="2">The sequence shown here is derived from an EMBL/GenBank/DDBJ whole genome shotgun (WGS) entry which is preliminary data.</text>
</comment>
<sequence>MSDVITHAVAALNEKLDGSGFDGTAKFVIEDEGAIMLDENGARAGDEEADVTMTSDTETFRAIMDGSQNPTAAFMTGKLKIDGDMGAAMRLGSTLS</sequence>
<accession>A0A7C9MEV4</accession>
<dbReference type="InterPro" id="IPR036527">
    <property type="entry name" value="SCP2_sterol-bd_dom_sf"/>
</dbReference>
<dbReference type="Pfam" id="PF02036">
    <property type="entry name" value="SCP2"/>
    <property type="match status" value="1"/>
</dbReference>
<dbReference type="RefSeq" id="WP_160764931.1">
    <property type="nucleotide sequence ID" value="NZ_WUPT01000002.1"/>
</dbReference>
<dbReference type="AlphaFoldDB" id="A0A7C9MEV4"/>
<dbReference type="InterPro" id="IPR003033">
    <property type="entry name" value="SCP2_sterol-bd_dom"/>
</dbReference>
<dbReference type="EMBL" id="WUPT01000002">
    <property type="protein sequence ID" value="MXQ09071.1"/>
    <property type="molecule type" value="Genomic_DNA"/>
</dbReference>
<feature type="domain" description="SCP2" evidence="1">
    <location>
        <begin position="22"/>
        <end position="95"/>
    </location>
</feature>
<proteinExistence type="predicted"/>